<feature type="transmembrane region" description="Helical" evidence="1">
    <location>
        <begin position="6"/>
        <end position="29"/>
    </location>
</feature>
<dbReference type="HOGENOM" id="CLU_013850_0_0_7"/>
<sequence>MNNKVNYTFIGLIVLLGIVSMLGFTYWMLKPAKAEETQKYIIYFNESVLGLNLNAPVKYRGIKVGKVTRLRINPNNSEQVEVTVQILKTTPIKEDTVAKLTAQGITGLSYINLTEGSNHAPPLKIKEGQSCPVIKSAPSFFANVEQSLDSVSELLLLTLGRTNQLLNDGNQKQFSKLLAKSALVMAKVDSILDEKTMAHIQKSAENLDRLTLKIDESVPNINKFVNKSIEWENKINKSFTSIKETYLHMGIIMNNMAKSFLHVEENVEDATVQTLPLMNSTMLEMQQTLINLDELINHYERSPSDILFKKEQMKRGPGEK</sequence>
<protein>
    <submittedName>
        <fullName evidence="3">Mammalian cell entry related domain protein</fullName>
    </submittedName>
</protein>
<organism evidence="3 4">
    <name type="scientific">Sulfurimonas autotrophica (strain ATCC BAA-671 / DSM 16294 / JCM 11897 / OK10)</name>
    <dbReference type="NCBI Taxonomy" id="563040"/>
    <lineage>
        <taxon>Bacteria</taxon>
        <taxon>Pseudomonadati</taxon>
        <taxon>Campylobacterota</taxon>
        <taxon>Epsilonproteobacteria</taxon>
        <taxon>Campylobacterales</taxon>
        <taxon>Sulfurimonadaceae</taxon>
        <taxon>Sulfurimonas</taxon>
    </lineage>
</organism>
<reference evidence="4" key="1">
    <citation type="journal article" date="2010" name="Stand. Genomic Sci.">
        <title>Complete genome sequence of Sulfurimonas autotrophica type strain (OK10).</title>
        <authorList>
            <person name="Sikorski J."/>
            <person name="Munk C."/>
            <person name="Lapidus A."/>
            <person name="Djao O."/>
            <person name="Lucas S."/>
            <person name="Glavina Del Rio T."/>
            <person name="Nolan M."/>
            <person name="Tice H."/>
            <person name="Han C."/>
            <person name="Cheng J."/>
            <person name="Tapia R."/>
            <person name="Goodwin L."/>
            <person name="Pitluck S."/>
            <person name="Liolios K."/>
            <person name="Ivanova N."/>
            <person name="Mavromatis K."/>
            <person name="Mikhailova N."/>
            <person name="Pati A."/>
            <person name="Sims D."/>
            <person name="Meincke L."/>
            <person name="Brettin T."/>
            <person name="Detter J."/>
            <person name="Chen A."/>
            <person name="Palaniappan K."/>
            <person name="Land M."/>
            <person name="Hauser L."/>
            <person name="Chang Y."/>
            <person name="Jeffries C."/>
            <person name="Rohde M."/>
            <person name="Lang E."/>
            <person name="Spring S."/>
            <person name="Goker M."/>
            <person name="Woyke T."/>
            <person name="Bristow J."/>
            <person name="Eisen J."/>
            <person name="Markowitz V."/>
            <person name="Hugenholtz P."/>
            <person name="Kyrpides N."/>
            <person name="Klenk H."/>
        </authorList>
    </citation>
    <scope>NUCLEOTIDE SEQUENCE [LARGE SCALE GENOMIC DNA]</scope>
    <source>
        <strain evidence="4">ATCC BAA-671 / DSM 16294 / JCM 11897 / OK10</strain>
    </source>
</reference>
<dbReference type="InterPro" id="IPR003399">
    <property type="entry name" value="Mce/MlaD"/>
</dbReference>
<dbReference type="STRING" id="563040.Saut_0629"/>
<keyword evidence="1" id="KW-0472">Membrane</keyword>
<dbReference type="PANTHER" id="PTHR36698:SF2">
    <property type="entry name" value="MCE_MLAD DOMAIN-CONTAINING PROTEIN"/>
    <property type="match status" value="1"/>
</dbReference>
<keyword evidence="1" id="KW-0812">Transmembrane</keyword>
<proteinExistence type="predicted"/>
<dbReference type="EMBL" id="CP002205">
    <property type="protein sequence ID" value="ADN08678.1"/>
    <property type="molecule type" value="Genomic_DNA"/>
</dbReference>
<keyword evidence="4" id="KW-1185">Reference proteome</keyword>
<evidence type="ECO:0000256" key="1">
    <source>
        <dbReference type="SAM" id="Phobius"/>
    </source>
</evidence>
<dbReference type="AlphaFoldDB" id="E0UQ03"/>
<dbReference type="Pfam" id="PF02470">
    <property type="entry name" value="MlaD"/>
    <property type="match status" value="1"/>
</dbReference>
<accession>E0UQ03</accession>
<dbReference type="KEGG" id="sua:Saut_0629"/>
<evidence type="ECO:0000259" key="2">
    <source>
        <dbReference type="Pfam" id="PF02470"/>
    </source>
</evidence>
<dbReference type="PANTHER" id="PTHR36698">
    <property type="entry name" value="BLL5892 PROTEIN"/>
    <property type="match status" value="1"/>
</dbReference>
<gene>
    <name evidence="3" type="ordered locus">Saut_0629</name>
</gene>
<evidence type="ECO:0000313" key="4">
    <source>
        <dbReference type="Proteomes" id="UP000007803"/>
    </source>
</evidence>
<evidence type="ECO:0000313" key="3">
    <source>
        <dbReference type="EMBL" id="ADN08678.1"/>
    </source>
</evidence>
<name>E0UQ03_SULAO</name>
<dbReference type="RefSeq" id="WP_013326434.1">
    <property type="nucleotide sequence ID" value="NC_014506.1"/>
</dbReference>
<dbReference type="eggNOG" id="COG1463">
    <property type="taxonomic scope" value="Bacteria"/>
</dbReference>
<dbReference type="Proteomes" id="UP000007803">
    <property type="component" value="Chromosome"/>
</dbReference>
<keyword evidence="1" id="KW-1133">Transmembrane helix</keyword>
<feature type="domain" description="Mce/MlaD" evidence="2">
    <location>
        <begin position="37"/>
        <end position="116"/>
    </location>
</feature>